<dbReference type="CDD" id="cd12162">
    <property type="entry name" value="2-Hacid_dh_4"/>
    <property type="match status" value="1"/>
</dbReference>
<dbReference type="PANTHER" id="PTHR43761:SF1">
    <property type="entry name" value="D-ISOMER SPECIFIC 2-HYDROXYACID DEHYDROGENASE CATALYTIC DOMAIN-CONTAINING PROTEIN-RELATED"/>
    <property type="match status" value="1"/>
</dbReference>
<evidence type="ECO:0000256" key="2">
    <source>
        <dbReference type="ARBA" id="ARBA00023002"/>
    </source>
</evidence>
<dbReference type="Gene3D" id="3.40.50.720">
    <property type="entry name" value="NAD(P)-binding Rossmann-like Domain"/>
    <property type="match status" value="2"/>
</dbReference>
<evidence type="ECO:0000259" key="5">
    <source>
        <dbReference type="Pfam" id="PF00389"/>
    </source>
</evidence>
<feature type="domain" description="D-isomer specific 2-hydroxyacid dehydrogenase NAD-binding" evidence="6">
    <location>
        <begin position="109"/>
        <end position="287"/>
    </location>
</feature>
<dbReference type="SUPFAM" id="SSF51735">
    <property type="entry name" value="NAD(P)-binding Rossmann-fold domains"/>
    <property type="match status" value="1"/>
</dbReference>
<evidence type="ECO:0000313" key="7">
    <source>
        <dbReference type="EMBL" id="ANO52798.1"/>
    </source>
</evidence>
<dbReference type="InterPro" id="IPR006140">
    <property type="entry name" value="D-isomer_DH_NAD-bd"/>
</dbReference>
<keyword evidence="2 4" id="KW-0560">Oxidoreductase</keyword>
<comment type="similarity">
    <text evidence="1 4">Belongs to the D-isomer specific 2-hydroxyacid dehydrogenase family.</text>
</comment>
<sequence>MNATFLDFATLGADELDSTPLLNVLPNLRIYDTTTPSQVVERIRDAEIVLLNKVKLDRAILRQASKLRCIGLTATGVDNIDLDAAREQGIAVCNVTAYCTQSVVEHVFGALLTLTHNLHQYNAAIRTGAWQESAQFCMLDYPLRELSAMTMGIVGSGNLGSAVARAAEFFGMQVLFARRAGAAGADDGRIPFDELLQSADVISLHCPLNDQTAGLIGNRELALMKNNAILINTARGGLVDSSALVSAIDAGQIAGAAVDVLNEEPPSNGDPLLESDNPRLFVTPHIAWATREARQHSVEQLAGNIEAFLRGERRNRID</sequence>
<feature type="domain" description="D-isomer specific 2-hydroxyacid dehydrogenase catalytic" evidence="5">
    <location>
        <begin position="25"/>
        <end position="314"/>
    </location>
</feature>
<keyword evidence="3" id="KW-0520">NAD</keyword>
<dbReference type="InterPro" id="IPR036291">
    <property type="entry name" value="NAD(P)-bd_dom_sf"/>
</dbReference>
<gene>
    <name evidence="7" type="ORF">BA177_17830</name>
</gene>
<dbReference type="PROSITE" id="PS00670">
    <property type="entry name" value="D_2_HYDROXYACID_DH_2"/>
    <property type="match status" value="1"/>
</dbReference>
<dbReference type="KEGG" id="woc:BA177_17830"/>
<dbReference type="RefSeq" id="WP_068618476.1">
    <property type="nucleotide sequence ID" value="NZ_CP016268.1"/>
</dbReference>
<dbReference type="PROSITE" id="PS00671">
    <property type="entry name" value="D_2_HYDROXYACID_DH_3"/>
    <property type="match status" value="1"/>
</dbReference>
<dbReference type="InterPro" id="IPR029753">
    <property type="entry name" value="D-isomer_DH_CS"/>
</dbReference>
<accession>A0A193LK39</accession>
<dbReference type="PANTHER" id="PTHR43761">
    <property type="entry name" value="D-ISOMER SPECIFIC 2-HYDROXYACID DEHYDROGENASE FAMILY PROTEIN (AFU_ORTHOLOGUE AFUA_1G13630)"/>
    <property type="match status" value="1"/>
</dbReference>
<dbReference type="OrthoDB" id="9805416at2"/>
<dbReference type="GO" id="GO:0016616">
    <property type="term" value="F:oxidoreductase activity, acting on the CH-OH group of donors, NAD or NADP as acceptor"/>
    <property type="evidence" value="ECO:0007669"/>
    <property type="project" value="InterPro"/>
</dbReference>
<dbReference type="STRING" id="1548547.BA177_17830"/>
<dbReference type="Pfam" id="PF00389">
    <property type="entry name" value="2-Hacid_dh"/>
    <property type="match status" value="1"/>
</dbReference>
<reference evidence="7 8" key="1">
    <citation type="submission" date="2016-06" db="EMBL/GenBank/DDBJ databases">
        <title>Complete genome sequence of a deep-branching marine Gamma Proteobacterium Woeseia oceani type strain XK5.</title>
        <authorList>
            <person name="Mu D."/>
            <person name="Du Z."/>
        </authorList>
    </citation>
    <scope>NUCLEOTIDE SEQUENCE [LARGE SCALE GENOMIC DNA]</scope>
    <source>
        <strain evidence="7 8">XK5</strain>
    </source>
</reference>
<dbReference type="InterPro" id="IPR006139">
    <property type="entry name" value="D-isomer_2_OHA_DH_cat_dom"/>
</dbReference>
<dbReference type="Proteomes" id="UP000092695">
    <property type="component" value="Chromosome"/>
</dbReference>
<evidence type="ECO:0000256" key="4">
    <source>
        <dbReference type="RuleBase" id="RU003719"/>
    </source>
</evidence>
<dbReference type="SUPFAM" id="SSF52283">
    <property type="entry name" value="Formate/glycerate dehydrogenase catalytic domain-like"/>
    <property type="match status" value="1"/>
</dbReference>
<dbReference type="AlphaFoldDB" id="A0A193LK39"/>
<dbReference type="Pfam" id="PF02826">
    <property type="entry name" value="2-Hacid_dh_C"/>
    <property type="match status" value="1"/>
</dbReference>
<dbReference type="GO" id="GO:0051287">
    <property type="term" value="F:NAD binding"/>
    <property type="evidence" value="ECO:0007669"/>
    <property type="project" value="InterPro"/>
</dbReference>
<dbReference type="InterPro" id="IPR050418">
    <property type="entry name" value="D-iso_2-hydroxyacid_DH_PdxB"/>
</dbReference>
<evidence type="ECO:0000313" key="8">
    <source>
        <dbReference type="Proteomes" id="UP000092695"/>
    </source>
</evidence>
<evidence type="ECO:0000259" key="6">
    <source>
        <dbReference type="Pfam" id="PF02826"/>
    </source>
</evidence>
<protein>
    <submittedName>
        <fullName evidence="7">Glycerate dehydrogenase</fullName>
    </submittedName>
</protein>
<organism evidence="7 8">
    <name type="scientific">Woeseia oceani</name>
    <dbReference type="NCBI Taxonomy" id="1548547"/>
    <lineage>
        <taxon>Bacteria</taxon>
        <taxon>Pseudomonadati</taxon>
        <taxon>Pseudomonadota</taxon>
        <taxon>Gammaproteobacteria</taxon>
        <taxon>Woeseiales</taxon>
        <taxon>Woeseiaceae</taxon>
        <taxon>Woeseia</taxon>
    </lineage>
</organism>
<keyword evidence="8" id="KW-1185">Reference proteome</keyword>
<dbReference type="EMBL" id="CP016268">
    <property type="protein sequence ID" value="ANO52798.1"/>
    <property type="molecule type" value="Genomic_DNA"/>
</dbReference>
<proteinExistence type="inferred from homology"/>
<name>A0A193LK39_9GAMM</name>
<evidence type="ECO:0000256" key="3">
    <source>
        <dbReference type="ARBA" id="ARBA00023027"/>
    </source>
</evidence>
<evidence type="ECO:0000256" key="1">
    <source>
        <dbReference type="ARBA" id="ARBA00005854"/>
    </source>
</evidence>